<organism evidence="1 2">
    <name type="scientific">Kribbella flavida (strain DSM 17836 / JCM 10339 / NBRC 14399)</name>
    <dbReference type="NCBI Taxonomy" id="479435"/>
    <lineage>
        <taxon>Bacteria</taxon>
        <taxon>Bacillati</taxon>
        <taxon>Actinomycetota</taxon>
        <taxon>Actinomycetes</taxon>
        <taxon>Propionibacteriales</taxon>
        <taxon>Kribbellaceae</taxon>
        <taxon>Kribbella</taxon>
    </lineage>
</organism>
<protein>
    <recommendedName>
        <fullName evidence="3">ABM domain-containing protein</fullName>
    </recommendedName>
</protein>
<dbReference type="RefSeq" id="WP_012922171.1">
    <property type="nucleotide sequence ID" value="NC_013729.1"/>
</dbReference>
<sequence length="104" mass="11561">MAGFVQIIEYRTAKPDEVVALMTEFRAQRQASGEGPGPTRAMACVDRDTADRYVSIIEFASYEEAMENSKRSDTSEFAAGLAELCDGPPTFRNLDLLEAMDYPR</sequence>
<reference evidence="1 2" key="2">
    <citation type="journal article" date="2010" name="Stand. Genomic Sci.">
        <title>Complete genome sequence of Kribbella flavida type strain (IFO 14399).</title>
        <authorList>
            <person name="Pukall R."/>
            <person name="Lapidus A."/>
            <person name="Glavina Del Rio T."/>
            <person name="Copeland A."/>
            <person name="Tice H."/>
            <person name="Cheng J.-F."/>
            <person name="Lucas S."/>
            <person name="Chen F."/>
            <person name="Nolan M."/>
            <person name="LaButti K."/>
            <person name="Pati A."/>
            <person name="Ivanova N."/>
            <person name="Mavrommatis K."/>
            <person name="Mikhailova N."/>
            <person name="Pitluck S."/>
            <person name="Bruce D."/>
            <person name="Goodwin L."/>
            <person name="Land M."/>
            <person name="Hauser L."/>
            <person name="Chang Y.-J."/>
            <person name="Jeffries C.D."/>
            <person name="Chen A."/>
            <person name="Palaniappan K."/>
            <person name="Chain P."/>
            <person name="Rohde M."/>
            <person name="Goeker M."/>
            <person name="Bristow J."/>
            <person name="Eisen J.A."/>
            <person name="Markowitz V."/>
            <person name="Hugenholtz P."/>
            <person name="Kyrpides N.C."/>
            <person name="Klenk H.-P."/>
            <person name="Brettin T."/>
        </authorList>
    </citation>
    <scope>NUCLEOTIDE SEQUENCE [LARGE SCALE GENOMIC DNA]</scope>
    <source>
        <strain evidence="2">DSM 17836 / JCM 10339 / NBRC 14399</strain>
    </source>
</reference>
<evidence type="ECO:0008006" key="3">
    <source>
        <dbReference type="Google" id="ProtNLM"/>
    </source>
</evidence>
<dbReference type="OrthoDB" id="3464514at2"/>
<keyword evidence="2" id="KW-1185">Reference proteome</keyword>
<dbReference type="eggNOG" id="ENOG5033449">
    <property type="taxonomic scope" value="Bacteria"/>
</dbReference>
<dbReference type="HOGENOM" id="CLU_180847_0_0_11"/>
<accession>D2PY11</accession>
<name>D2PY11_KRIFD</name>
<dbReference type="AlphaFoldDB" id="D2PY11"/>
<dbReference type="InterPro" id="IPR011008">
    <property type="entry name" value="Dimeric_a/b-barrel"/>
</dbReference>
<evidence type="ECO:0000313" key="2">
    <source>
        <dbReference type="Proteomes" id="UP000007967"/>
    </source>
</evidence>
<dbReference type="Proteomes" id="UP000007967">
    <property type="component" value="Chromosome"/>
</dbReference>
<gene>
    <name evidence="1" type="ordered locus">Kfla_4599</name>
</gene>
<proteinExistence type="predicted"/>
<reference evidence="2" key="1">
    <citation type="submission" date="2009-09" db="EMBL/GenBank/DDBJ databases">
        <title>The complete genome of Kribbella flavida DSM 17836.</title>
        <authorList>
            <consortium name="US DOE Joint Genome Institute (JGI-PGF)"/>
            <person name="Lucas S."/>
            <person name="Copeland A."/>
            <person name="Lapidus A."/>
            <person name="Glavina del Rio T."/>
            <person name="Dalin E."/>
            <person name="Tice H."/>
            <person name="Bruce D."/>
            <person name="Goodwin L."/>
            <person name="Pitluck S."/>
            <person name="Kyrpides N."/>
            <person name="Mavromatis K."/>
            <person name="Ivanova N."/>
            <person name="Saunders E."/>
            <person name="Brettin T."/>
            <person name="Detter J.C."/>
            <person name="Han C."/>
            <person name="Larimer F."/>
            <person name="Land M."/>
            <person name="Hauser L."/>
            <person name="Markowitz V."/>
            <person name="Cheng J.-F."/>
            <person name="Hugenholtz P."/>
            <person name="Woyke T."/>
            <person name="Wu D."/>
            <person name="Pukall R."/>
            <person name="Klenk H.-P."/>
            <person name="Eisen J.A."/>
        </authorList>
    </citation>
    <scope>NUCLEOTIDE SEQUENCE [LARGE SCALE GENOMIC DNA]</scope>
    <source>
        <strain evidence="2">DSM 17836 / JCM 10339 / NBRC 14399</strain>
    </source>
</reference>
<dbReference type="KEGG" id="kfl:Kfla_4599"/>
<dbReference type="SUPFAM" id="SSF54909">
    <property type="entry name" value="Dimeric alpha+beta barrel"/>
    <property type="match status" value="1"/>
</dbReference>
<dbReference type="EMBL" id="CP001736">
    <property type="protein sequence ID" value="ADB33617.1"/>
    <property type="molecule type" value="Genomic_DNA"/>
</dbReference>
<evidence type="ECO:0000313" key="1">
    <source>
        <dbReference type="EMBL" id="ADB33617.1"/>
    </source>
</evidence>